<dbReference type="Proteomes" id="UP000237000">
    <property type="component" value="Unassembled WGS sequence"/>
</dbReference>
<proteinExistence type="predicted"/>
<name>A0A2P5EKG8_TREOI</name>
<comment type="caution">
    <text evidence="1">The sequence shown here is derived from an EMBL/GenBank/DDBJ whole genome shotgun (WGS) entry which is preliminary data.</text>
</comment>
<gene>
    <name evidence="1" type="ORF">TorRG33x02_182360</name>
</gene>
<keyword evidence="2" id="KW-1185">Reference proteome</keyword>
<dbReference type="OrthoDB" id="10273848at2759"/>
<dbReference type="AlphaFoldDB" id="A0A2P5EKG8"/>
<dbReference type="EMBL" id="JXTC01000138">
    <property type="protein sequence ID" value="PON86031.1"/>
    <property type="molecule type" value="Genomic_DNA"/>
</dbReference>
<dbReference type="InParanoid" id="A0A2P5EKG8"/>
<reference evidence="2" key="1">
    <citation type="submission" date="2016-06" db="EMBL/GenBank/DDBJ databases">
        <title>Parallel loss of symbiosis genes in relatives of nitrogen-fixing non-legume Parasponia.</title>
        <authorList>
            <person name="Van Velzen R."/>
            <person name="Holmer R."/>
            <person name="Bu F."/>
            <person name="Rutten L."/>
            <person name="Van Zeijl A."/>
            <person name="Liu W."/>
            <person name="Santuari L."/>
            <person name="Cao Q."/>
            <person name="Sharma T."/>
            <person name="Shen D."/>
            <person name="Roswanjaya Y."/>
            <person name="Wardhani T."/>
            <person name="Kalhor M.S."/>
            <person name="Jansen J."/>
            <person name="Van den Hoogen J."/>
            <person name="Gungor B."/>
            <person name="Hartog M."/>
            <person name="Hontelez J."/>
            <person name="Verver J."/>
            <person name="Yang W.-C."/>
            <person name="Schijlen E."/>
            <person name="Repin R."/>
            <person name="Schilthuizen M."/>
            <person name="Schranz E."/>
            <person name="Heidstra R."/>
            <person name="Miyata K."/>
            <person name="Fedorova E."/>
            <person name="Kohlen W."/>
            <person name="Bisseling T."/>
            <person name="Smit S."/>
            <person name="Geurts R."/>
        </authorList>
    </citation>
    <scope>NUCLEOTIDE SEQUENCE [LARGE SCALE GENOMIC DNA]</scope>
    <source>
        <strain evidence="2">cv. RG33-2</strain>
    </source>
</reference>
<sequence>MPWLSAATWLGVAPAYNNRSVFANILQLDFSLVYSGLVESTKPNLHTERSGTMDNNVARIFKLHKSWSWDTGHKLMGLSVIIS</sequence>
<evidence type="ECO:0000313" key="2">
    <source>
        <dbReference type="Proteomes" id="UP000237000"/>
    </source>
</evidence>
<evidence type="ECO:0000313" key="1">
    <source>
        <dbReference type="EMBL" id="PON86031.1"/>
    </source>
</evidence>
<protein>
    <submittedName>
        <fullName evidence="1">Uncharacterized protein</fullName>
    </submittedName>
</protein>
<organism evidence="1 2">
    <name type="scientific">Trema orientale</name>
    <name type="common">Charcoal tree</name>
    <name type="synonym">Celtis orientalis</name>
    <dbReference type="NCBI Taxonomy" id="63057"/>
    <lineage>
        <taxon>Eukaryota</taxon>
        <taxon>Viridiplantae</taxon>
        <taxon>Streptophyta</taxon>
        <taxon>Embryophyta</taxon>
        <taxon>Tracheophyta</taxon>
        <taxon>Spermatophyta</taxon>
        <taxon>Magnoliopsida</taxon>
        <taxon>eudicotyledons</taxon>
        <taxon>Gunneridae</taxon>
        <taxon>Pentapetalae</taxon>
        <taxon>rosids</taxon>
        <taxon>fabids</taxon>
        <taxon>Rosales</taxon>
        <taxon>Cannabaceae</taxon>
        <taxon>Trema</taxon>
    </lineage>
</organism>
<accession>A0A2P5EKG8</accession>